<evidence type="ECO:0000313" key="2">
    <source>
        <dbReference type="Proteomes" id="UP000318453"/>
    </source>
</evidence>
<sequence>MSQSTQAHLERTINKNRPLEERQQVVKQMNYYMGAKLLEVGMDPQSPEILYRWSVKHHDDEQTCTLSAFWGESKKELLSGENPLTGEELISCARANASKDIVTVAQLCGYASDVDGFRAALKEAMATMGMEVESLQKLIQN</sequence>
<dbReference type="EMBL" id="CP042326">
    <property type="protein sequence ID" value="QDZ39973.1"/>
    <property type="molecule type" value="Genomic_DNA"/>
</dbReference>
<name>A0A5B8NKW0_9CHRO</name>
<protein>
    <submittedName>
        <fullName evidence="1">Uncharacterized protein</fullName>
    </submittedName>
</protein>
<dbReference type="Proteomes" id="UP000318453">
    <property type="component" value="Chromosome"/>
</dbReference>
<proteinExistence type="predicted"/>
<gene>
    <name evidence="1" type="ORF">FRE64_08485</name>
</gene>
<evidence type="ECO:0000313" key="1">
    <source>
        <dbReference type="EMBL" id="QDZ39973.1"/>
    </source>
</evidence>
<dbReference type="RefSeq" id="WP_146295569.1">
    <property type="nucleotide sequence ID" value="NZ_CP042326.1"/>
</dbReference>
<dbReference type="KEGG" id="enn:FRE64_08485"/>
<organism evidence="1 2">
    <name type="scientific">Euhalothece natronophila Z-M001</name>
    <dbReference type="NCBI Taxonomy" id="522448"/>
    <lineage>
        <taxon>Bacteria</taxon>
        <taxon>Bacillati</taxon>
        <taxon>Cyanobacteriota</taxon>
        <taxon>Cyanophyceae</taxon>
        <taxon>Oscillatoriophycideae</taxon>
        <taxon>Chroococcales</taxon>
        <taxon>Halothecacae</taxon>
        <taxon>Halothece cluster</taxon>
        <taxon>Euhalothece</taxon>
    </lineage>
</organism>
<reference evidence="1" key="1">
    <citation type="submission" date="2019-08" db="EMBL/GenBank/DDBJ databases">
        <title>Carotenoids and Carotenoid Binding Proteins in the Halophilic Cyanobacterium Euhalothece sp. ZM00.</title>
        <authorList>
            <person name="Cho S.M."/>
            <person name="Song J.Y."/>
            <person name="Park Y.-I."/>
        </authorList>
    </citation>
    <scope>NUCLEOTIDE SEQUENCE [LARGE SCALE GENOMIC DNA]</scope>
    <source>
        <strain evidence="1">Z-M001</strain>
    </source>
</reference>
<keyword evidence="2" id="KW-1185">Reference proteome</keyword>
<dbReference type="AlphaFoldDB" id="A0A5B8NKW0"/>
<dbReference type="OrthoDB" id="466434at2"/>
<accession>A0A5B8NKW0</accession>